<gene>
    <name evidence="1" type="ORF">GCM10010365_69120</name>
</gene>
<reference evidence="1" key="1">
    <citation type="journal article" date="2014" name="Int. J. Syst. Evol. Microbiol.">
        <title>Complete genome sequence of Corynebacterium casei LMG S-19264T (=DSM 44701T), isolated from a smear-ripened cheese.</title>
        <authorList>
            <consortium name="US DOE Joint Genome Institute (JGI-PGF)"/>
            <person name="Walter F."/>
            <person name="Albersmeier A."/>
            <person name="Kalinowski J."/>
            <person name="Ruckert C."/>
        </authorList>
    </citation>
    <scope>NUCLEOTIDE SEQUENCE</scope>
    <source>
        <strain evidence="1">JCM 4815</strain>
    </source>
</reference>
<dbReference type="AlphaFoldDB" id="A0A918UW28"/>
<dbReference type="RefSeq" id="WP_189866237.1">
    <property type="nucleotide sequence ID" value="NZ_BMVW01000021.1"/>
</dbReference>
<organism evidence="1 2">
    <name type="scientific">Streptomyces poonensis</name>
    <dbReference type="NCBI Taxonomy" id="68255"/>
    <lineage>
        <taxon>Bacteria</taxon>
        <taxon>Bacillati</taxon>
        <taxon>Actinomycetota</taxon>
        <taxon>Actinomycetes</taxon>
        <taxon>Kitasatosporales</taxon>
        <taxon>Streptomycetaceae</taxon>
        <taxon>Streptomyces</taxon>
    </lineage>
</organism>
<accession>A0A918UW28</accession>
<evidence type="ECO:0000313" key="2">
    <source>
        <dbReference type="Proteomes" id="UP000622166"/>
    </source>
</evidence>
<name>A0A918UW28_9ACTN</name>
<dbReference type="Proteomes" id="UP000622166">
    <property type="component" value="Unassembled WGS sequence"/>
</dbReference>
<evidence type="ECO:0000313" key="1">
    <source>
        <dbReference type="EMBL" id="GGZ38540.1"/>
    </source>
</evidence>
<protein>
    <submittedName>
        <fullName evidence="1">Uncharacterized protein</fullName>
    </submittedName>
</protein>
<proteinExistence type="predicted"/>
<comment type="caution">
    <text evidence="1">The sequence shown here is derived from an EMBL/GenBank/DDBJ whole genome shotgun (WGS) entry which is preliminary data.</text>
</comment>
<sequence>MDGVSERDAALVALAAGREREAHRARVEALTGRSGAAAPALRKVLGEVRTALFAVVTVTAVT</sequence>
<dbReference type="EMBL" id="BMVW01000021">
    <property type="protein sequence ID" value="GGZ38540.1"/>
    <property type="molecule type" value="Genomic_DNA"/>
</dbReference>
<reference evidence="1" key="2">
    <citation type="submission" date="2020-09" db="EMBL/GenBank/DDBJ databases">
        <authorList>
            <person name="Sun Q."/>
            <person name="Ohkuma M."/>
        </authorList>
    </citation>
    <scope>NUCLEOTIDE SEQUENCE</scope>
    <source>
        <strain evidence="1">JCM 4815</strain>
    </source>
</reference>
<keyword evidence="2" id="KW-1185">Reference proteome</keyword>